<dbReference type="EMBL" id="CAJNNV010004923">
    <property type="protein sequence ID" value="CAE8591424.1"/>
    <property type="molecule type" value="Genomic_DNA"/>
</dbReference>
<dbReference type="Proteomes" id="UP000654075">
    <property type="component" value="Unassembled WGS sequence"/>
</dbReference>
<dbReference type="PANTHER" id="PTHR19376:SF37">
    <property type="entry name" value="DNA-DIRECTED RNA POLYMERASE II SUBUNIT RPB1"/>
    <property type="match status" value="1"/>
</dbReference>
<evidence type="ECO:0000256" key="4">
    <source>
        <dbReference type="ARBA" id="ARBA00012418"/>
    </source>
</evidence>
<name>A0A813DYF7_POLGL</name>
<dbReference type="GO" id="GO:0003899">
    <property type="term" value="F:DNA-directed RNA polymerase activity"/>
    <property type="evidence" value="ECO:0007669"/>
    <property type="project" value="UniProtKB-EC"/>
</dbReference>
<accession>A0A813DYF7</accession>
<evidence type="ECO:0000256" key="14">
    <source>
        <dbReference type="ARBA" id="ARBA00048552"/>
    </source>
</evidence>
<keyword evidence="6" id="KW-0240">DNA-directed RNA polymerase</keyword>
<evidence type="ECO:0000256" key="10">
    <source>
        <dbReference type="ARBA" id="ARBA00022833"/>
    </source>
</evidence>
<evidence type="ECO:0000256" key="15">
    <source>
        <dbReference type="ARBA" id="ARBA00073930"/>
    </source>
</evidence>
<evidence type="ECO:0000256" key="9">
    <source>
        <dbReference type="ARBA" id="ARBA00022723"/>
    </source>
</evidence>
<dbReference type="Gene3D" id="4.10.860.120">
    <property type="entry name" value="RNA polymerase II, clamp domain"/>
    <property type="match status" value="1"/>
</dbReference>
<keyword evidence="8" id="KW-0548">Nucleotidyltransferase</keyword>
<evidence type="ECO:0000313" key="18">
    <source>
        <dbReference type="Proteomes" id="UP000654075"/>
    </source>
</evidence>
<keyword evidence="13" id="KW-0804">Transcription</keyword>
<dbReference type="InterPro" id="IPR045867">
    <property type="entry name" value="DNA-dir_RpoC_beta_prime"/>
</dbReference>
<organism evidence="17 18">
    <name type="scientific">Polarella glacialis</name>
    <name type="common">Dinoflagellate</name>
    <dbReference type="NCBI Taxonomy" id="89957"/>
    <lineage>
        <taxon>Eukaryota</taxon>
        <taxon>Sar</taxon>
        <taxon>Alveolata</taxon>
        <taxon>Dinophyceae</taxon>
        <taxon>Suessiales</taxon>
        <taxon>Suessiaceae</taxon>
        <taxon>Polarella</taxon>
    </lineage>
</organism>
<keyword evidence="11" id="KW-0460">Magnesium</keyword>
<proteinExistence type="inferred from homology"/>
<sequence>MTTCHDLNTPFSRAELKRVKAVKFTMFDAATVQGFSVCEIYDVNVYANGNPIRGGINDPRMGPIDPRGRCESCGQDLKACPGHWGHITLARPMYHWGFMKATHNVLRAVCHYCSKLLADPKDLKMHHAMAKLDRKKRLQAVMLCARAKRTCSVKEEEEEPGADPLDGAKFKGGCGYLQPRYFVDATVLMVSFPEAEGQEGSGQDRKRVMSADEALQVFLRISDRDVRRMGFDPEKNHPKQLILTHLPVPPPHVRPTISFGANRSEDDVTAKLMDIIKVNNMLKQQVEAGAGEHIVS</sequence>
<dbReference type="SUPFAM" id="SSF64484">
    <property type="entry name" value="beta and beta-prime subunits of DNA dependent RNA-polymerase"/>
    <property type="match status" value="1"/>
</dbReference>
<dbReference type="PANTHER" id="PTHR19376">
    <property type="entry name" value="DNA-DIRECTED RNA POLYMERASE"/>
    <property type="match status" value="1"/>
</dbReference>
<dbReference type="InterPro" id="IPR044893">
    <property type="entry name" value="RNA_pol_Rpb1_clamp_domain"/>
</dbReference>
<evidence type="ECO:0000313" key="17">
    <source>
        <dbReference type="EMBL" id="CAE8591424.1"/>
    </source>
</evidence>
<evidence type="ECO:0000256" key="8">
    <source>
        <dbReference type="ARBA" id="ARBA00022695"/>
    </source>
</evidence>
<keyword evidence="9" id="KW-0479">Metal-binding</keyword>
<comment type="catalytic activity">
    <reaction evidence="14">
        <text>RNA(n) + a ribonucleoside 5'-triphosphate = RNA(n+1) + diphosphate</text>
        <dbReference type="Rhea" id="RHEA:21248"/>
        <dbReference type="Rhea" id="RHEA-COMP:14527"/>
        <dbReference type="Rhea" id="RHEA-COMP:17342"/>
        <dbReference type="ChEBI" id="CHEBI:33019"/>
        <dbReference type="ChEBI" id="CHEBI:61557"/>
        <dbReference type="ChEBI" id="CHEBI:140395"/>
        <dbReference type="EC" id="2.7.7.6"/>
    </reaction>
</comment>
<gene>
    <name evidence="17" type="ORF">PGLA1383_LOCUS10094</name>
</gene>
<dbReference type="AlphaFoldDB" id="A0A813DYF7"/>
<dbReference type="GO" id="GO:0003677">
    <property type="term" value="F:DNA binding"/>
    <property type="evidence" value="ECO:0007669"/>
    <property type="project" value="UniProtKB-KW"/>
</dbReference>
<evidence type="ECO:0000256" key="13">
    <source>
        <dbReference type="ARBA" id="ARBA00023163"/>
    </source>
</evidence>
<dbReference type="EC" id="2.7.7.6" evidence="4"/>
<dbReference type="InterPro" id="IPR007080">
    <property type="entry name" value="RNA_pol_Rpb1_1"/>
</dbReference>
<protein>
    <recommendedName>
        <fullName evidence="5">DNA-directed RNA polymerase II subunit RPB1</fullName>
        <ecNumber evidence="4">2.7.7.6</ecNumber>
    </recommendedName>
    <alternativeName>
        <fullName evidence="15">DNA-directed RNA polymerase II subunit rpb1</fullName>
    </alternativeName>
</protein>
<dbReference type="OrthoDB" id="270392at2759"/>
<evidence type="ECO:0000259" key="16">
    <source>
        <dbReference type="Pfam" id="PF04997"/>
    </source>
</evidence>
<comment type="subcellular location">
    <subcellularLocation>
        <location evidence="1">Nucleus</location>
    </subcellularLocation>
</comment>
<evidence type="ECO:0000256" key="2">
    <source>
        <dbReference type="ARBA" id="ARBA00006460"/>
    </source>
</evidence>
<comment type="caution">
    <text evidence="17">The sequence shown here is derived from an EMBL/GenBank/DDBJ whole genome shotgun (WGS) entry which is preliminary data.</text>
</comment>
<dbReference type="GO" id="GO:0006351">
    <property type="term" value="P:DNA-templated transcription"/>
    <property type="evidence" value="ECO:0007669"/>
    <property type="project" value="InterPro"/>
</dbReference>
<dbReference type="FunFam" id="4.10.860.120:FF:000003">
    <property type="entry name" value="DNA-directed RNA polymerase subunit"/>
    <property type="match status" value="1"/>
</dbReference>
<evidence type="ECO:0000256" key="5">
    <source>
        <dbReference type="ARBA" id="ARBA00016625"/>
    </source>
</evidence>
<dbReference type="Pfam" id="PF04997">
    <property type="entry name" value="RNA_pol_Rpb1_1"/>
    <property type="match status" value="1"/>
</dbReference>
<dbReference type="GO" id="GO:0005665">
    <property type="term" value="C:RNA polymerase II, core complex"/>
    <property type="evidence" value="ECO:0007669"/>
    <property type="project" value="TreeGrafter"/>
</dbReference>
<keyword evidence="10" id="KW-0862">Zinc</keyword>
<evidence type="ECO:0000256" key="3">
    <source>
        <dbReference type="ARBA" id="ARBA00011730"/>
    </source>
</evidence>
<evidence type="ECO:0000256" key="11">
    <source>
        <dbReference type="ARBA" id="ARBA00022842"/>
    </source>
</evidence>
<comment type="subunit">
    <text evidence="3">Component of the RNA polymerase II (Pol II) complex consisting of 12 subunits.</text>
</comment>
<keyword evidence="12" id="KW-0238">DNA-binding</keyword>
<evidence type="ECO:0000256" key="12">
    <source>
        <dbReference type="ARBA" id="ARBA00023125"/>
    </source>
</evidence>
<comment type="similarity">
    <text evidence="2">Belongs to the RNA polymerase beta' chain family.</text>
</comment>
<reference evidence="17" key="1">
    <citation type="submission" date="2021-02" db="EMBL/GenBank/DDBJ databases">
        <authorList>
            <person name="Dougan E. K."/>
            <person name="Rhodes N."/>
            <person name="Thang M."/>
            <person name="Chan C."/>
        </authorList>
    </citation>
    <scope>NUCLEOTIDE SEQUENCE</scope>
</reference>
<evidence type="ECO:0000256" key="7">
    <source>
        <dbReference type="ARBA" id="ARBA00022679"/>
    </source>
</evidence>
<keyword evidence="7" id="KW-0808">Transferase</keyword>
<keyword evidence="18" id="KW-1185">Reference proteome</keyword>
<feature type="domain" description="RNA polymerase Rpb1" evidence="16">
    <location>
        <begin position="17"/>
        <end position="295"/>
    </location>
</feature>
<evidence type="ECO:0000256" key="6">
    <source>
        <dbReference type="ARBA" id="ARBA00022478"/>
    </source>
</evidence>
<dbReference type="OMA" id="GIMHERT"/>
<evidence type="ECO:0000256" key="1">
    <source>
        <dbReference type="ARBA" id="ARBA00004123"/>
    </source>
</evidence>
<feature type="non-terminal residue" evidence="17">
    <location>
        <position position="296"/>
    </location>
</feature>
<dbReference type="GO" id="GO:0046872">
    <property type="term" value="F:metal ion binding"/>
    <property type="evidence" value="ECO:0007669"/>
    <property type="project" value="UniProtKB-KW"/>
</dbReference>